<evidence type="ECO:0000313" key="8">
    <source>
        <dbReference type="Proteomes" id="UP000288096"/>
    </source>
</evidence>
<dbReference type="GO" id="GO:0009279">
    <property type="term" value="C:cell outer membrane"/>
    <property type="evidence" value="ECO:0007669"/>
    <property type="project" value="UniProtKB-SubCell"/>
</dbReference>
<accession>A0A401FXN5</accession>
<dbReference type="AlphaFoldDB" id="A0A401FXN5"/>
<evidence type="ECO:0000256" key="5">
    <source>
        <dbReference type="ARBA" id="ARBA00023237"/>
    </source>
</evidence>
<evidence type="ECO:0000256" key="1">
    <source>
        <dbReference type="ARBA" id="ARBA00004442"/>
    </source>
</evidence>
<name>A0A401FXN5_9BACT</name>
<keyword evidence="2" id="KW-1134">Transmembrane beta strand</keyword>
<keyword evidence="3" id="KW-0812">Transmembrane</keyword>
<keyword evidence="8" id="KW-1185">Reference proteome</keyword>
<evidence type="ECO:0000256" key="2">
    <source>
        <dbReference type="ARBA" id="ARBA00022452"/>
    </source>
</evidence>
<dbReference type="PANTHER" id="PTHR30026">
    <property type="entry name" value="OUTER MEMBRANE PROTEIN TOLC"/>
    <property type="match status" value="1"/>
</dbReference>
<keyword evidence="4" id="KW-0472">Membrane</keyword>
<reference evidence="8" key="2">
    <citation type="submission" date="2019-01" db="EMBL/GenBank/DDBJ databases">
        <title>Genome sequence of Desulfonema ishimotonii strain Tokyo 01.</title>
        <authorList>
            <person name="Fukui M."/>
        </authorList>
    </citation>
    <scope>NUCLEOTIDE SEQUENCE [LARGE SCALE GENOMIC DNA]</scope>
    <source>
        <strain evidence="8">Tokyo 01</strain>
    </source>
</reference>
<evidence type="ECO:0000256" key="3">
    <source>
        <dbReference type="ARBA" id="ARBA00022692"/>
    </source>
</evidence>
<evidence type="ECO:0008006" key="9">
    <source>
        <dbReference type="Google" id="ProtNLM"/>
    </source>
</evidence>
<proteinExistence type="predicted"/>
<organism evidence="7 8">
    <name type="scientific">Desulfonema ishimotonii</name>
    <dbReference type="NCBI Taxonomy" id="45657"/>
    <lineage>
        <taxon>Bacteria</taxon>
        <taxon>Pseudomonadati</taxon>
        <taxon>Thermodesulfobacteriota</taxon>
        <taxon>Desulfobacteria</taxon>
        <taxon>Desulfobacterales</taxon>
        <taxon>Desulfococcaceae</taxon>
        <taxon>Desulfonema</taxon>
    </lineage>
</organism>
<dbReference type="GO" id="GO:0015288">
    <property type="term" value="F:porin activity"/>
    <property type="evidence" value="ECO:0007669"/>
    <property type="project" value="TreeGrafter"/>
</dbReference>
<evidence type="ECO:0000256" key="4">
    <source>
        <dbReference type="ARBA" id="ARBA00023136"/>
    </source>
</evidence>
<dbReference type="Proteomes" id="UP000288096">
    <property type="component" value="Unassembled WGS sequence"/>
</dbReference>
<comment type="subcellular location">
    <subcellularLocation>
        <location evidence="1">Cell outer membrane</location>
    </subcellularLocation>
</comment>
<sequence length="518" mass="59078">MVDVRKCSFRKYAGRRLSVWTGLMVCVAVICGCADVYEVDLTAQRQKNLESDLAFFKPRENMRFSAPLTLSDAIRVGLENNLDIRVRHMMTQIADDTTVAEKLKMLPRLNASGNLFWRDKYLQREYVDKTTGAVSLSNSVSEDTTRKTLSIGLSWNILDFGLSYIRSRQAVMNAEVKVMEEQRQAQTLAMEITAAYWASVLAERDLDYIREIEASVREYKDKAHMMVAQRRLDPIAVKEMESQLLRLTISASELQADIADRRIELCRLMGLTPMARFDLAEKDVFDAYLKQLPDARLLDPKKLELISLNNRPEMYSADLQENIQQDEARAALVSMFPGITFDASWKYDADSHLLNNDWVDVGAGLVSNLLALPYRYAEWKAKEKSVSVSRLQRLMLTAGVIAQVHMALQDYRNKAQHFNLQENAWGVTEELLEMSRERNAAGMKGFSDTVVTQRMLESMLSRLERDRSLVALLNSYNTLLVTLGFEYSRWHEDLVHPSGNMPSAPELNSDIRSENRGG</sequence>
<dbReference type="GO" id="GO:1990281">
    <property type="term" value="C:efflux pump complex"/>
    <property type="evidence" value="ECO:0007669"/>
    <property type="project" value="TreeGrafter"/>
</dbReference>
<dbReference type="InterPro" id="IPR051906">
    <property type="entry name" value="TolC-like"/>
</dbReference>
<dbReference type="EMBL" id="BEXT01000001">
    <property type="protein sequence ID" value="GBC61693.1"/>
    <property type="molecule type" value="Genomic_DNA"/>
</dbReference>
<dbReference type="GO" id="GO:0015562">
    <property type="term" value="F:efflux transmembrane transporter activity"/>
    <property type="evidence" value="ECO:0007669"/>
    <property type="project" value="InterPro"/>
</dbReference>
<dbReference type="PANTHER" id="PTHR30026:SF20">
    <property type="entry name" value="OUTER MEMBRANE PROTEIN TOLC"/>
    <property type="match status" value="1"/>
</dbReference>
<dbReference type="Gene3D" id="1.20.1600.10">
    <property type="entry name" value="Outer membrane efflux proteins (OEP)"/>
    <property type="match status" value="1"/>
</dbReference>
<evidence type="ECO:0000256" key="6">
    <source>
        <dbReference type="SAM" id="MobiDB-lite"/>
    </source>
</evidence>
<comment type="caution">
    <text evidence="7">The sequence shown here is derived from an EMBL/GenBank/DDBJ whole genome shotgun (WGS) entry which is preliminary data.</text>
</comment>
<dbReference type="PROSITE" id="PS51257">
    <property type="entry name" value="PROKAR_LIPOPROTEIN"/>
    <property type="match status" value="1"/>
</dbReference>
<protein>
    <recommendedName>
        <fullName evidence="9">TolC family protein</fullName>
    </recommendedName>
</protein>
<feature type="region of interest" description="Disordered" evidence="6">
    <location>
        <begin position="498"/>
        <end position="518"/>
    </location>
</feature>
<gene>
    <name evidence="7" type="ORF">DENIS_2655</name>
</gene>
<keyword evidence="5" id="KW-0998">Cell outer membrane</keyword>
<reference evidence="8" key="1">
    <citation type="submission" date="2017-11" db="EMBL/GenBank/DDBJ databases">
        <authorList>
            <person name="Watanabe M."/>
            <person name="Kojima H."/>
        </authorList>
    </citation>
    <scope>NUCLEOTIDE SEQUENCE [LARGE SCALE GENOMIC DNA]</scope>
    <source>
        <strain evidence="8">Tokyo 01</strain>
    </source>
</reference>
<evidence type="ECO:0000313" key="7">
    <source>
        <dbReference type="EMBL" id="GBC61693.1"/>
    </source>
</evidence>
<dbReference type="SUPFAM" id="SSF56954">
    <property type="entry name" value="Outer membrane efflux proteins (OEP)"/>
    <property type="match status" value="1"/>
</dbReference>
<feature type="compositionally biased region" description="Basic and acidic residues" evidence="6">
    <location>
        <begin position="509"/>
        <end position="518"/>
    </location>
</feature>